<keyword evidence="4" id="KW-0472">Membrane</keyword>
<keyword evidence="4" id="KW-1133">Transmembrane helix</keyword>
<dbReference type="AlphaFoldDB" id="A0A9P6AYM6"/>
<evidence type="ECO:0000313" key="7">
    <source>
        <dbReference type="Proteomes" id="UP000886523"/>
    </source>
</evidence>
<evidence type="ECO:0000313" key="6">
    <source>
        <dbReference type="EMBL" id="KAF9513780.1"/>
    </source>
</evidence>
<dbReference type="Proteomes" id="UP000886523">
    <property type="component" value="Unassembled WGS sequence"/>
</dbReference>
<keyword evidence="4" id="KW-0812">Transmembrane</keyword>
<feature type="region of interest" description="Disordered" evidence="3">
    <location>
        <begin position="434"/>
        <end position="453"/>
    </location>
</feature>
<keyword evidence="7" id="KW-1185">Reference proteome</keyword>
<dbReference type="SUPFAM" id="SSF51735">
    <property type="entry name" value="NAD(P)-binding Rossmann-fold domains"/>
    <property type="match status" value="1"/>
</dbReference>
<protein>
    <recommendedName>
        <fullName evidence="5">Ketoreductase (KR) domain-containing protein</fullName>
    </recommendedName>
</protein>
<dbReference type="OrthoDB" id="191979at2759"/>
<dbReference type="PANTHER" id="PTHR24320">
    <property type="entry name" value="RETINOL DEHYDROGENASE"/>
    <property type="match status" value="1"/>
</dbReference>
<name>A0A9P6AYM6_9AGAM</name>
<evidence type="ECO:0000256" key="4">
    <source>
        <dbReference type="SAM" id="Phobius"/>
    </source>
</evidence>
<proteinExistence type="inferred from homology"/>
<dbReference type="InterPro" id="IPR013968">
    <property type="entry name" value="PKS_KR"/>
</dbReference>
<comment type="caution">
    <text evidence="6">The sequence shown here is derived from an EMBL/GenBank/DDBJ whole genome shotgun (WGS) entry which is preliminary data.</text>
</comment>
<evidence type="ECO:0000256" key="2">
    <source>
        <dbReference type="ARBA" id="ARBA00023002"/>
    </source>
</evidence>
<organism evidence="6 7">
    <name type="scientific">Hydnum rufescens UP504</name>
    <dbReference type="NCBI Taxonomy" id="1448309"/>
    <lineage>
        <taxon>Eukaryota</taxon>
        <taxon>Fungi</taxon>
        <taxon>Dikarya</taxon>
        <taxon>Basidiomycota</taxon>
        <taxon>Agaricomycotina</taxon>
        <taxon>Agaricomycetes</taxon>
        <taxon>Cantharellales</taxon>
        <taxon>Hydnaceae</taxon>
        <taxon>Hydnum</taxon>
    </lineage>
</organism>
<dbReference type="InterPro" id="IPR036291">
    <property type="entry name" value="NAD(P)-bd_dom_sf"/>
</dbReference>
<gene>
    <name evidence="6" type="ORF">BS47DRAFT_1295770</name>
</gene>
<keyword evidence="2" id="KW-0560">Oxidoreductase</keyword>
<evidence type="ECO:0000256" key="1">
    <source>
        <dbReference type="ARBA" id="ARBA00006484"/>
    </source>
</evidence>
<dbReference type="PANTHER" id="PTHR24320:SF152">
    <property type="entry name" value="SHORT-CHAIN DEHYDROGENASE_REDUCTASE FAMILY PROTEIN"/>
    <property type="match status" value="1"/>
</dbReference>
<accession>A0A9P6AYM6</accession>
<evidence type="ECO:0000259" key="5">
    <source>
        <dbReference type="Pfam" id="PF08659"/>
    </source>
</evidence>
<evidence type="ECO:0000256" key="3">
    <source>
        <dbReference type="SAM" id="MobiDB-lite"/>
    </source>
</evidence>
<dbReference type="EMBL" id="MU128968">
    <property type="protein sequence ID" value="KAF9513780.1"/>
    <property type="molecule type" value="Genomic_DNA"/>
</dbReference>
<sequence>MLLQLVGFLGTIATARYAIHAGVIGITLLTLHLWVNGRENTRDRDMHGRVVVLTGAFTAVGLRVLTELADRGAQVIALTSSLSSPLVQELIPVLRQTSKNELIYAEECDLDSPASIRNFCQQLIQPRPSLDGNSPAESQRVDALVMTHEYPHVDSAPIATASSSISDVDADEHRLRPTLASFLLTTLILPSLLRAPSDRDIRIVNVVNPAYAAAIPSFSPTSLAPAKKCSTFTKEGYRSLRAIIVGRHLQRIFDALLSSPDKQAPVAPDPDADEFIRPSLLYKGSNIISVVVSPGFTMGETVTPLLASVGHTRYGFLNLLHYYIIIFPFLVIITKSTRAATQSILYALFLPHPRKVNPALSETGDSAKHQNVDGRVIEGGMLYRDCAVVALPGRSEREILEREDVGRAVWEYLEEGVKRWEEDEAQRLAEVVKDGGPTTRKKTRLSFAKDGKH</sequence>
<feature type="transmembrane region" description="Helical" evidence="4">
    <location>
        <begin position="314"/>
        <end position="333"/>
    </location>
</feature>
<comment type="similarity">
    <text evidence="1">Belongs to the short-chain dehydrogenases/reductases (SDR) family.</text>
</comment>
<feature type="domain" description="Ketoreductase (KR)" evidence="5">
    <location>
        <begin position="51"/>
        <end position="132"/>
    </location>
</feature>
<dbReference type="Pfam" id="PF08659">
    <property type="entry name" value="KR"/>
    <property type="match status" value="1"/>
</dbReference>
<dbReference type="GO" id="GO:0016491">
    <property type="term" value="F:oxidoreductase activity"/>
    <property type="evidence" value="ECO:0007669"/>
    <property type="project" value="UniProtKB-KW"/>
</dbReference>
<reference evidence="6" key="1">
    <citation type="journal article" date="2020" name="Nat. Commun.">
        <title>Large-scale genome sequencing of mycorrhizal fungi provides insights into the early evolution of symbiotic traits.</title>
        <authorList>
            <person name="Miyauchi S."/>
            <person name="Kiss E."/>
            <person name="Kuo A."/>
            <person name="Drula E."/>
            <person name="Kohler A."/>
            <person name="Sanchez-Garcia M."/>
            <person name="Morin E."/>
            <person name="Andreopoulos B."/>
            <person name="Barry K.W."/>
            <person name="Bonito G."/>
            <person name="Buee M."/>
            <person name="Carver A."/>
            <person name="Chen C."/>
            <person name="Cichocki N."/>
            <person name="Clum A."/>
            <person name="Culley D."/>
            <person name="Crous P.W."/>
            <person name="Fauchery L."/>
            <person name="Girlanda M."/>
            <person name="Hayes R.D."/>
            <person name="Keri Z."/>
            <person name="LaButti K."/>
            <person name="Lipzen A."/>
            <person name="Lombard V."/>
            <person name="Magnuson J."/>
            <person name="Maillard F."/>
            <person name="Murat C."/>
            <person name="Nolan M."/>
            <person name="Ohm R.A."/>
            <person name="Pangilinan J."/>
            <person name="Pereira M.F."/>
            <person name="Perotto S."/>
            <person name="Peter M."/>
            <person name="Pfister S."/>
            <person name="Riley R."/>
            <person name="Sitrit Y."/>
            <person name="Stielow J.B."/>
            <person name="Szollosi G."/>
            <person name="Zifcakova L."/>
            <person name="Stursova M."/>
            <person name="Spatafora J.W."/>
            <person name="Tedersoo L."/>
            <person name="Vaario L.M."/>
            <person name="Yamada A."/>
            <person name="Yan M."/>
            <person name="Wang P."/>
            <person name="Xu J."/>
            <person name="Bruns T."/>
            <person name="Baldrian P."/>
            <person name="Vilgalys R."/>
            <person name="Dunand C."/>
            <person name="Henrissat B."/>
            <person name="Grigoriev I.V."/>
            <person name="Hibbett D."/>
            <person name="Nagy L.G."/>
            <person name="Martin F.M."/>
        </authorList>
    </citation>
    <scope>NUCLEOTIDE SEQUENCE</scope>
    <source>
        <strain evidence="6">UP504</strain>
    </source>
</reference>
<dbReference type="Gene3D" id="3.40.50.720">
    <property type="entry name" value="NAD(P)-binding Rossmann-like Domain"/>
    <property type="match status" value="1"/>
</dbReference>